<dbReference type="PANTHER" id="PTHR40980:SF4">
    <property type="entry name" value="TONB-DEPENDENT RECEPTOR-LIKE BETA-BARREL DOMAIN-CONTAINING PROTEIN"/>
    <property type="match status" value="1"/>
</dbReference>
<dbReference type="InterPro" id="IPR041700">
    <property type="entry name" value="OMP_b-brl_3"/>
</dbReference>
<evidence type="ECO:0000256" key="3">
    <source>
        <dbReference type="ARBA" id="ARBA00023237"/>
    </source>
</evidence>
<evidence type="ECO:0000256" key="1">
    <source>
        <dbReference type="ARBA" id="ARBA00004442"/>
    </source>
</evidence>
<evidence type="ECO:0000256" key="2">
    <source>
        <dbReference type="ARBA" id="ARBA00023136"/>
    </source>
</evidence>
<reference evidence="5 6" key="1">
    <citation type="submission" date="2019-11" db="EMBL/GenBank/DDBJ databases">
        <title>Pedobacter sp. HMF7647 Genome sequencing and assembly.</title>
        <authorList>
            <person name="Kang H."/>
            <person name="Kim H."/>
            <person name="Joh K."/>
        </authorList>
    </citation>
    <scope>NUCLEOTIDE SEQUENCE [LARGE SCALE GENOMIC DNA]</scope>
    <source>
        <strain evidence="5 6">HMF7647</strain>
    </source>
</reference>
<dbReference type="InterPro" id="IPR036942">
    <property type="entry name" value="Beta-barrel_TonB_sf"/>
</dbReference>
<dbReference type="Pfam" id="PF14905">
    <property type="entry name" value="OMP_b-brl_3"/>
    <property type="match status" value="1"/>
</dbReference>
<keyword evidence="2" id="KW-0472">Membrane</keyword>
<accession>A0A7K1Y6X2</accession>
<name>A0A7K1Y6X2_9SPHI</name>
<dbReference type="SUPFAM" id="SSF49464">
    <property type="entry name" value="Carboxypeptidase regulatory domain-like"/>
    <property type="match status" value="1"/>
</dbReference>
<dbReference type="Gene3D" id="2.40.170.20">
    <property type="entry name" value="TonB-dependent receptor, beta-barrel domain"/>
    <property type="match status" value="1"/>
</dbReference>
<comment type="caution">
    <text evidence="5">The sequence shown here is derived from an EMBL/GenBank/DDBJ whole genome shotgun (WGS) entry which is preliminary data.</text>
</comment>
<dbReference type="SUPFAM" id="SSF56935">
    <property type="entry name" value="Porins"/>
    <property type="match status" value="1"/>
</dbReference>
<dbReference type="PANTHER" id="PTHR40980">
    <property type="entry name" value="PLUG DOMAIN-CONTAINING PROTEIN"/>
    <property type="match status" value="1"/>
</dbReference>
<evidence type="ECO:0000259" key="4">
    <source>
        <dbReference type="Pfam" id="PF14905"/>
    </source>
</evidence>
<proteinExistence type="predicted"/>
<comment type="subcellular location">
    <subcellularLocation>
        <location evidence="1">Cell outer membrane</location>
    </subcellularLocation>
</comment>
<protein>
    <submittedName>
        <fullName evidence="5">TonB-dependent receptor</fullName>
    </submittedName>
</protein>
<dbReference type="InterPro" id="IPR008969">
    <property type="entry name" value="CarboxyPept-like_regulatory"/>
</dbReference>
<keyword evidence="5" id="KW-0675">Receptor</keyword>
<evidence type="ECO:0000313" key="5">
    <source>
        <dbReference type="EMBL" id="MXV49869.1"/>
    </source>
</evidence>
<gene>
    <name evidence="5" type="ORF">GS399_02720</name>
</gene>
<dbReference type="Proteomes" id="UP000466586">
    <property type="component" value="Unassembled WGS sequence"/>
</dbReference>
<feature type="domain" description="Outer membrane protein beta-barrel" evidence="4">
    <location>
        <begin position="358"/>
        <end position="758"/>
    </location>
</feature>
<evidence type="ECO:0000313" key="6">
    <source>
        <dbReference type="Proteomes" id="UP000466586"/>
    </source>
</evidence>
<keyword evidence="3" id="KW-0998">Cell outer membrane</keyword>
<sequence>MIDTFGNEIEGATIYLLQLPDSVTVKLGVTNEKGNFIFSNLKVNVKYILSVRSLGFEKTTKGPFSFSSATTSVQTGNIFLLPSLQQLREVQVEERHMPIESKPGKIVLNVASSPLFSGSNAYEILQKAPATHVTENGISLNGKSVHVNIDGKSTYTSVSDLINFLQGLPASSVDAIDLVSNPSSNFDALGAGGIINIHLKKDQNVGTNFSVTAVGGFSNINSSFDPNYRDGAGFSINNRTKKLNVFASYNYNYSGQYRTGGVDRKSIYNNSLTAIDLAVINNVDRTGNTYRVGVDYYMNSKSTLGFNMGGFYNIFNFDKSNRSGFRSSTEIDSVIIGSGMQKRKLGNINFDANYHAVFDEIKGDLTISADYLKYKKTSNENIINQFINGDGISYRNNIDLINSAPVNYNIKAAAVDYIQPLGKKTKISGGLKTSLLNNRSSMALISVKSSSFVPNPDFTSSFRYREDIYAGYAMLSHSLKMLDLQFGVRVEKTISAGFYDNKDQVIDRNYTDFFPSLTATYASGEKANLTFSYNRRISRPDYEDLGVFIAYIDQYTYRAGNPYLNPEYTSNFDLSHFWPNKISASLKYSQGNDVLLNVLKQDDQSKTLTQIRSNIDKRYVYGLNVNMPLQLEQWWDLTLNFDGLYMKYIDHSTVDNYSNASPDVTVTALQNFRLKNNYSIDLFGSYETASVSGIFSFKPIYYLDIAFAKSFMNKNASLKLKVDDIFNTRKYKYASDYENLALSQFEKYDSRIATLSFSMLIGKSTIKSVKKPASGIDADQQKRLGQQ</sequence>
<dbReference type="GO" id="GO:0009279">
    <property type="term" value="C:cell outer membrane"/>
    <property type="evidence" value="ECO:0007669"/>
    <property type="project" value="UniProtKB-SubCell"/>
</dbReference>
<dbReference type="AlphaFoldDB" id="A0A7K1Y6X2"/>
<keyword evidence="6" id="KW-1185">Reference proteome</keyword>
<dbReference type="EMBL" id="WVHT01000001">
    <property type="protein sequence ID" value="MXV49869.1"/>
    <property type="molecule type" value="Genomic_DNA"/>
</dbReference>
<organism evidence="5 6">
    <name type="scientific">Hufsiella arboris</name>
    <dbReference type="NCBI Taxonomy" id="2695275"/>
    <lineage>
        <taxon>Bacteria</taxon>
        <taxon>Pseudomonadati</taxon>
        <taxon>Bacteroidota</taxon>
        <taxon>Sphingobacteriia</taxon>
        <taxon>Sphingobacteriales</taxon>
        <taxon>Sphingobacteriaceae</taxon>
        <taxon>Hufsiella</taxon>
    </lineage>
</organism>